<dbReference type="GO" id="GO:0043190">
    <property type="term" value="C:ATP-binding cassette (ABC) transporter complex"/>
    <property type="evidence" value="ECO:0007669"/>
    <property type="project" value="InterPro"/>
</dbReference>
<evidence type="ECO:0000313" key="4">
    <source>
        <dbReference type="EMBL" id="KIQ68245.1"/>
    </source>
</evidence>
<dbReference type="Gene3D" id="3.40.190.10">
    <property type="entry name" value="Periplasmic binding protein-like II"/>
    <property type="match status" value="1"/>
</dbReference>
<comment type="similarity">
    <text evidence="2">Belongs to the bacterial solute-binding protein 5 family.</text>
</comment>
<name>A0A0D0NIW0_9RHOB</name>
<dbReference type="EMBL" id="AONG01000016">
    <property type="protein sequence ID" value="KIQ68245.1"/>
    <property type="molecule type" value="Genomic_DNA"/>
</dbReference>
<dbReference type="PATRIC" id="fig|1123501.6.peg.3379"/>
<reference evidence="4 5" key="1">
    <citation type="submission" date="2013-01" db="EMBL/GenBank/DDBJ databases">
        <authorList>
            <person name="Fiebig A."/>
            <person name="Goeker M."/>
            <person name="Klenk H.-P.P."/>
        </authorList>
    </citation>
    <scope>NUCLEOTIDE SEQUENCE [LARGE SCALE GENOMIC DNA]</scope>
    <source>
        <strain evidence="4 5">DSM 24838</strain>
    </source>
</reference>
<dbReference type="Gene3D" id="3.10.105.10">
    <property type="entry name" value="Dipeptide-binding Protein, Domain 3"/>
    <property type="match status" value="1"/>
</dbReference>
<dbReference type="InterPro" id="IPR006311">
    <property type="entry name" value="TAT_signal"/>
</dbReference>
<evidence type="ECO:0000259" key="3">
    <source>
        <dbReference type="Pfam" id="PF00496"/>
    </source>
</evidence>
<dbReference type="AlphaFoldDB" id="A0A0D0NIW0"/>
<proteinExistence type="inferred from homology"/>
<dbReference type="SUPFAM" id="SSF53850">
    <property type="entry name" value="Periplasmic binding protein-like II"/>
    <property type="match status" value="1"/>
</dbReference>
<feature type="domain" description="Solute-binding protein family 5" evidence="3">
    <location>
        <begin position="97"/>
        <end position="437"/>
    </location>
</feature>
<gene>
    <name evidence="4" type="ORF">Wenmar_03255</name>
</gene>
<dbReference type="InterPro" id="IPR030678">
    <property type="entry name" value="Peptide/Ni-bd"/>
</dbReference>
<dbReference type="eggNOG" id="COG0747">
    <property type="taxonomic scope" value="Bacteria"/>
</dbReference>
<dbReference type="STRING" id="1123501.Wenmar_03255"/>
<dbReference type="GO" id="GO:1904680">
    <property type="term" value="F:peptide transmembrane transporter activity"/>
    <property type="evidence" value="ECO:0007669"/>
    <property type="project" value="TreeGrafter"/>
</dbReference>
<dbReference type="PROSITE" id="PS51318">
    <property type="entry name" value="TAT"/>
    <property type="match status" value="1"/>
</dbReference>
<evidence type="ECO:0000256" key="1">
    <source>
        <dbReference type="ARBA" id="ARBA00004418"/>
    </source>
</evidence>
<comment type="subcellular location">
    <subcellularLocation>
        <location evidence="1">Periplasm</location>
    </subcellularLocation>
</comment>
<dbReference type="PANTHER" id="PTHR30290">
    <property type="entry name" value="PERIPLASMIC BINDING COMPONENT OF ABC TRANSPORTER"/>
    <property type="match status" value="1"/>
</dbReference>
<protein>
    <submittedName>
        <fullName evidence="4">ABC-type dipeptide transport system, periplasmic component</fullName>
    </submittedName>
</protein>
<dbReference type="InterPro" id="IPR000914">
    <property type="entry name" value="SBP_5_dom"/>
</dbReference>
<organism evidence="4 5">
    <name type="scientific">Wenxinia marina DSM 24838</name>
    <dbReference type="NCBI Taxonomy" id="1123501"/>
    <lineage>
        <taxon>Bacteria</taxon>
        <taxon>Pseudomonadati</taxon>
        <taxon>Pseudomonadota</taxon>
        <taxon>Alphaproteobacteria</taxon>
        <taxon>Rhodobacterales</taxon>
        <taxon>Roseobacteraceae</taxon>
        <taxon>Wenxinia</taxon>
    </lineage>
</organism>
<dbReference type="Pfam" id="PF00496">
    <property type="entry name" value="SBP_bac_5"/>
    <property type="match status" value="1"/>
</dbReference>
<sequence length="518" mass="57608">MTVRRTITTRRTFLASGAALGAIGLVPGGAGMVRAQEGRVLNLRLEGDNAILDPGYMIGGTEVEAQKQCLPFLAEYVRDGDTFSWQPTPYVTRLEYADDTHLEFELAEGLVWSGGNGTVSASDVAYSYARMKDSEWSGYFDALETVEVTGERTGVLVLNKPFAPFIMVTLCHGPGAIVCEKATEAVGGRFTTEFPAICGPYTYSQTPGQRAVFERNPEWTGPAPGFDRVVAHVITEVQAAELAYEAGEIDCTELGPDSLARYTETLPPNTAITTAGELQYLWMGMNTQHEKLQDIRVRRAIQHAVDVDSILAGAFAGTSPKSYGIVAPGLLGKRNETSYSYDPAYARQLMDEAGVTGLELTLRTLNWQERLLTAQIIQANLAAIGITVNILPMESGPFWEMGMEEAGDTWQDLQLWLMRFATVPDPYEATQWFVSEQVGIWNWERWTDEEYDRLYEEGLSENDPAKREEIYLRMQQIMEDTGAYVWISHDPEVYAHRADIEINAAPSGELDYHRFEPV</sequence>
<dbReference type="GO" id="GO:0015833">
    <property type="term" value="P:peptide transport"/>
    <property type="evidence" value="ECO:0007669"/>
    <property type="project" value="TreeGrafter"/>
</dbReference>
<dbReference type="GO" id="GO:0030288">
    <property type="term" value="C:outer membrane-bounded periplasmic space"/>
    <property type="evidence" value="ECO:0007669"/>
    <property type="project" value="UniProtKB-ARBA"/>
</dbReference>
<dbReference type="Proteomes" id="UP000035100">
    <property type="component" value="Unassembled WGS sequence"/>
</dbReference>
<keyword evidence="5" id="KW-1185">Reference proteome</keyword>
<evidence type="ECO:0000313" key="5">
    <source>
        <dbReference type="Proteomes" id="UP000035100"/>
    </source>
</evidence>
<comment type="caution">
    <text evidence="4">The sequence shown here is derived from an EMBL/GenBank/DDBJ whole genome shotgun (WGS) entry which is preliminary data.</text>
</comment>
<dbReference type="PIRSF" id="PIRSF002741">
    <property type="entry name" value="MppA"/>
    <property type="match status" value="1"/>
</dbReference>
<accession>A0A0D0NIW0</accession>
<evidence type="ECO:0000256" key="2">
    <source>
        <dbReference type="ARBA" id="ARBA00005695"/>
    </source>
</evidence>
<dbReference type="InterPro" id="IPR039424">
    <property type="entry name" value="SBP_5"/>
</dbReference>